<dbReference type="InterPro" id="IPR011990">
    <property type="entry name" value="TPR-like_helical_dom_sf"/>
</dbReference>
<dbReference type="Gene3D" id="3.40.50.300">
    <property type="entry name" value="P-loop containing nucleotide triphosphate hydrolases"/>
    <property type="match status" value="1"/>
</dbReference>
<sequence length="920" mass="102501">MSQVAVADPILEVMEQKRMVDVAPIESSTLTPFERHVKYALRHLNDPQRLSQESPLASAYVLSRAIRDLPEPATMVSYGEALRTVIRTTAIRRLWQAPLPTTRDTMLAAIAEVRREPTDPRYAYVVLELRCFHDFIKPNRMSDIWEDPDLLLGSKSQHYREFDAAVKQLATLLLDTLQPSLRRERPRSPETLYGYDQKLATLQKAMQVRQTIVLSGPGGVGKTSLVAQACEQLAQRPIFWYTLRPGFNDGVRSLLFALGSFLHEQGSSGLWHYLASVGGEPGDLDLAAGLLREDLAHLDAQAPLLCFDDLEHLAVTNLALMPPAYTQLIDLMEGLRTSATLVLISQRPLIPGDLHLEIDGLTVQDVGELCHAAGYTLAPGEAEQLHSYTRGNPQLLKLMLTLHNDGDQEALIAAPASSARSILPALQRLWRRLTADERRVLQQLSVYPYPAPADVFTVAVLEHLERLHLITADDEGGVMLMPALAPLIRDELSPELRARLHAEAAQVRLERGGYTAAAYHFAQSGDDNRAVQVWFPQRQLALGRGEADLARPIFYGINPQRLGKPERKALLIIRAELRQLAGQHLEGLQELEANDWAEESESGARLWRLRGELQLALGYPDQAIESYGEGLTVITRLVGQQVLLHHRRGIVMHRRRDLNACWQEIHRAEFELEILRGLVSEETGGYEEALSAYLRAQDLAELVSDETLLAQVARQIAAVHGRRAKLEAAVTHATRAIELFERIGDRVSREKMCANLAAIYVQTREFQAAITVGVPAYEFFMSVHDPYYAAVTAANLAEASYGLGDFTNATTYAEAVLTLGDRFAEPYALFTLGEVALSKGETAEAIARFNASMQRAERNDDPYMVAYAQRSLGEALLEHGDLNAARPHIEQSLATFRQLQIGDEITLSEQLLERVAHTHR</sequence>
<dbReference type="InterPro" id="IPR003593">
    <property type="entry name" value="AAA+_ATPase"/>
</dbReference>
<dbReference type="EMBL" id="SIJK02000038">
    <property type="protein sequence ID" value="MBP1467647.1"/>
    <property type="molecule type" value="Genomic_DNA"/>
</dbReference>
<dbReference type="Proteomes" id="UP001193081">
    <property type="component" value="Unassembled WGS sequence"/>
</dbReference>
<evidence type="ECO:0000313" key="2">
    <source>
        <dbReference type="EMBL" id="MBP1467647.1"/>
    </source>
</evidence>
<gene>
    <name evidence="2" type="ORF">EYB53_018175</name>
</gene>
<evidence type="ECO:0000259" key="1">
    <source>
        <dbReference type="SMART" id="SM00382"/>
    </source>
</evidence>
<dbReference type="InterPro" id="IPR027417">
    <property type="entry name" value="P-loop_NTPase"/>
</dbReference>
<keyword evidence="3" id="KW-1185">Reference proteome</keyword>
<protein>
    <submittedName>
        <fullName evidence="2">Tetratricopeptide repeat protein</fullName>
    </submittedName>
</protein>
<organism evidence="2 3">
    <name type="scientific">Candidatus Chloroploca mongolica</name>
    <dbReference type="NCBI Taxonomy" id="2528176"/>
    <lineage>
        <taxon>Bacteria</taxon>
        <taxon>Bacillati</taxon>
        <taxon>Chloroflexota</taxon>
        <taxon>Chloroflexia</taxon>
        <taxon>Chloroflexales</taxon>
        <taxon>Chloroflexineae</taxon>
        <taxon>Oscillochloridaceae</taxon>
        <taxon>Candidatus Chloroploca</taxon>
    </lineage>
</organism>
<dbReference type="SUPFAM" id="SSF52540">
    <property type="entry name" value="P-loop containing nucleoside triphosphate hydrolases"/>
    <property type="match status" value="1"/>
</dbReference>
<accession>A0ABS4DDW6</accession>
<comment type="caution">
    <text evidence="2">The sequence shown here is derived from an EMBL/GenBank/DDBJ whole genome shotgun (WGS) entry which is preliminary data.</text>
</comment>
<dbReference type="PANTHER" id="PTHR47691">
    <property type="entry name" value="REGULATOR-RELATED"/>
    <property type="match status" value="1"/>
</dbReference>
<reference evidence="2 3" key="1">
    <citation type="submission" date="2021-03" db="EMBL/GenBank/DDBJ databases">
        <authorList>
            <person name="Grouzdev D.S."/>
        </authorList>
    </citation>
    <scope>NUCLEOTIDE SEQUENCE [LARGE SCALE GENOMIC DNA]</scope>
    <source>
        <strain evidence="2 3">M50-1</strain>
    </source>
</reference>
<proteinExistence type="predicted"/>
<dbReference type="SMART" id="SM00382">
    <property type="entry name" value="AAA"/>
    <property type="match status" value="1"/>
</dbReference>
<dbReference type="Pfam" id="PF13424">
    <property type="entry name" value="TPR_12"/>
    <property type="match status" value="1"/>
</dbReference>
<evidence type="ECO:0000313" key="3">
    <source>
        <dbReference type="Proteomes" id="UP001193081"/>
    </source>
</evidence>
<dbReference type="RefSeq" id="WP_135479818.1">
    <property type="nucleotide sequence ID" value="NZ_SIJK02000038.1"/>
</dbReference>
<dbReference type="SUPFAM" id="SSF48452">
    <property type="entry name" value="TPR-like"/>
    <property type="match status" value="3"/>
</dbReference>
<dbReference type="SMART" id="SM00028">
    <property type="entry name" value="TPR"/>
    <property type="match status" value="6"/>
</dbReference>
<name>A0ABS4DDW6_9CHLR</name>
<dbReference type="PANTHER" id="PTHR47691:SF3">
    <property type="entry name" value="HTH-TYPE TRANSCRIPTIONAL REGULATOR RV0890C-RELATED"/>
    <property type="match status" value="1"/>
</dbReference>
<feature type="domain" description="AAA+ ATPase" evidence="1">
    <location>
        <begin position="208"/>
        <end position="362"/>
    </location>
</feature>
<dbReference type="Gene3D" id="1.25.40.10">
    <property type="entry name" value="Tetratricopeptide repeat domain"/>
    <property type="match status" value="2"/>
</dbReference>
<dbReference type="InterPro" id="IPR019734">
    <property type="entry name" value="TPR_rpt"/>
</dbReference>